<organism evidence="4 5">
    <name type="scientific">Gekko japonicus</name>
    <name type="common">Schlegel's Japanese gecko</name>
    <dbReference type="NCBI Taxonomy" id="146911"/>
    <lineage>
        <taxon>Eukaryota</taxon>
        <taxon>Metazoa</taxon>
        <taxon>Chordata</taxon>
        <taxon>Craniata</taxon>
        <taxon>Vertebrata</taxon>
        <taxon>Euteleostomi</taxon>
        <taxon>Lepidosauria</taxon>
        <taxon>Squamata</taxon>
        <taxon>Bifurcata</taxon>
        <taxon>Gekkota</taxon>
        <taxon>Gekkonidae</taxon>
        <taxon>Gekkoninae</taxon>
        <taxon>Gekko</taxon>
    </lineage>
</organism>
<dbReference type="PANTHER" id="PTHR22909:SF22">
    <property type="entry name" value="GOLGI INTEGRAL MEMBRANE PROTEIN 4"/>
    <property type="match status" value="1"/>
</dbReference>
<keyword evidence="3" id="KW-1133">Transmembrane helix</keyword>
<evidence type="ECO:0000313" key="5">
    <source>
        <dbReference type="RefSeq" id="XP_015284946.1"/>
    </source>
</evidence>
<name>A0ABM1LG59_GEKJA</name>
<feature type="coiled-coil region" evidence="1">
    <location>
        <begin position="118"/>
        <end position="244"/>
    </location>
</feature>
<feature type="region of interest" description="Disordered" evidence="2">
    <location>
        <begin position="456"/>
        <end position="700"/>
    </location>
</feature>
<feature type="compositionally biased region" description="Acidic residues" evidence="2">
    <location>
        <begin position="676"/>
        <end position="688"/>
    </location>
</feature>
<feature type="region of interest" description="Disordered" evidence="2">
    <location>
        <begin position="261"/>
        <end position="281"/>
    </location>
</feature>
<feature type="region of interest" description="Disordered" evidence="2">
    <location>
        <begin position="415"/>
        <end position="444"/>
    </location>
</feature>
<dbReference type="Proteomes" id="UP000694871">
    <property type="component" value="Unplaced"/>
</dbReference>
<evidence type="ECO:0000256" key="3">
    <source>
        <dbReference type="SAM" id="Phobius"/>
    </source>
</evidence>
<feature type="compositionally biased region" description="Acidic residues" evidence="2">
    <location>
        <begin position="559"/>
        <end position="570"/>
    </location>
</feature>
<dbReference type="RefSeq" id="XP_015284946.1">
    <property type="nucleotide sequence ID" value="XM_015429460.1"/>
</dbReference>
<evidence type="ECO:0000256" key="1">
    <source>
        <dbReference type="SAM" id="Coils"/>
    </source>
</evidence>
<evidence type="ECO:0000313" key="4">
    <source>
        <dbReference type="Proteomes" id="UP000694871"/>
    </source>
</evidence>
<dbReference type="PANTHER" id="PTHR22909">
    <property type="entry name" value="GOLGI INTEGRAL MEMBRANE PROTEIN 4"/>
    <property type="match status" value="1"/>
</dbReference>
<feature type="compositionally biased region" description="Basic and acidic residues" evidence="2">
    <location>
        <begin position="523"/>
        <end position="546"/>
    </location>
</feature>
<feature type="compositionally biased region" description="Basic and acidic residues" evidence="2">
    <location>
        <begin position="627"/>
        <end position="639"/>
    </location>
</feature>
<accession>A0ABM1LG59</accession>
<evidence type="ECO:0000256" key="2">
    <source>
        <dbReference type="SAM" id="MobiDB-lite"/>
    </source>
</evidence>
<feature type="compositionally biased region" description="Basic and acidic residues" evidence="2">
    <location>
        <begin position="424"/>
        <end position="439"/>
    </location>
</feature>
<feature type="compositionally biased region" description="Basic and acidic residues" evidence="2">
    <location>
        <begin position="571"/>
        <end position="597"/>
    </location>
</feature>
<feature type="region of interest" description="Disordered" evidence="2">
    <location>
        <begin position="330"/>
        <end position="383"/>
    </location>
</feature>
<feature type="compositionally biased region" description="Low complexity" evidence="2">
    <location>
        <begin position="547"/>
        <end position="557"/>
    </location>
</feature>
<keyword evidence="3" id="KW-0472">Membrane</keyword>
<dbReference type="GeneID" id="107125970"/>
<reference evidence="5" key="1">
    <citation type="submission" date="2025-08" db="UniProtKB">
        <authorList>
            <consortium name="RefSeq"/>
        </authorList>
    </citation>
    <scope>IDENTIFICATION</scope>
</reference>
<keyword evidence="4" id="KW-1185">Reference proteome</keyword>
<protein>
    <submittedName>
        <fullName evidence="5">Golgi integral membrane protein 4 isoform X1</fullName>
    </submittedName>
</protein>
<feature type="compositionally biased region" description="Basic and acidic residues" evidence="2">
    <location>
        <begin position="374"/>
        <end position="383"/>
    </location>
</feature>
<feature type="compositionally biased region" description="Basic and acidic residues" evidence="2">
    <location>
        <begin position="340"/>
        <end position="352"/>
    </location>
</feature>
<feature type="compositionally biased region" description="Acidic residues" evidence="2">
    <location>
        <begin position="605"/>
        <end position="623"/>
    </location>
</feature>
<feature type="transmembrane region" description="Helical" evidence="3">
    <location>
        <begin position="12"/>
        <end position="34"/>
    </location>
</feature>
<dbReference type="InterPro" id="IPR042336">
    <property type="entry name" value="GOLIM4"/>
</dbReference>
<proteinExistence type="predicted"/>
<gene>
    <name evidence="5" type="primary">GOLIM4</name>
</gene>
<keyword evidence="1" id="KW-0175">Coiled coil</keyword>
<sequence>MGNGMCSRKQKRILQTLLLLTVVFGFIYGAMLYYEVQNQLRKAEAVALKYQQHQESLSAQLQVVYEHRSRLEKSLQKERLEHKKAKEDFLVYKLEAQETLNKGRQDSNNRYSALNVQHQMLKSQHEELKKVHVDLEEEHRKQAEDFSRAVNDHKQRYLEMQQEKGQELSKLKESLYNLREENRQLRKAHQDIHTQLQDVKLQHKDLLSQHDQLVVTLEEHKSALEAAQSQVEEYRQLKDTLKKMPSFQRPESFHPPHVVQVTLAPSPSSDPKAHDSNVAEQQQEVILDGEHPQEGEGIHAEGREDRAVPFHPGGKAVEGHARQELNIQQKQEAGEDEEQHLEQVEEENKKELEEEEMEQAGQPERLAEDLDQTPEEREWKEKEEEINMLHEHTHLEEPATVKTITRYKSAYEEQLEQQRLAAQRAEEATRLREHQESLHQGRLQEQLLRQQQLQEKELSFRRQAEQDEEQFKHHLSQQSHYDNLDQDIVQGEEQGTQEEDENYVRHNQHPQEAEEEDQNNANEQRDQDRGHQAESEPNKDARKAAVDDVNPADDPNNQGEDEFEEAEQEREETLPEEDKPLKPHDQKQENPEVEEHLVMVGNPDQQEDNVDEQYQEEGEEEAQGDLTEEKKRDLERNGEEPYGENDENAEEKMSEGADQEQEIQEETNPKEGRDENYEEEEEEEEEGGAVEAKAHRRGEM</sequence>
<keyword evidence="3" id="KW-0812">Transmembrane</keyword>
<feature type="compositionally biased region" description="Basic and acidic residues" evidence="2">
    <location>
        <begin position="456"/>
        <end position="472"/>
    </location>
</feature>